<keyword evidence="2 5" id="KW-0808">Transferase</keyword>
<dbReference type="InterPro" id="IPR042081">
    <property type="entry name" value="RNA_2'-PTrans_C"/>
</dbReference>
<keyword evidence="3 5" id="KW-0520">NAD</keyword>
<dbReference type="Pfam" id="PF01885">
    <property type="entry name" value="PTS_2-RNA"/>
    <property type="match status" value="1"/>
</dbReference>
<accession>A0A4Z0QGI8</accession>
<evidence type="ECO:0000256" key="3">
    <source>
        <dbReference type="ARBA" id="ARBA00023027"/>
    </source>
</evidence>
<dbReference type="OrthoDB" id="4537997at2"/>
<dbReference type="GO" id="GO:0003950">
    <property type="term" value="F:NAD+ poly-ADP-ribosyltransferase activity"/>
    <property type="evidence" value="ECO:0007669"/>
    <property type="project" value="InterPro"/>
</dbReference>
<dbReference type="GO" id="GO:0000215">
    <property type="term" value="F:tRNA 2'-phosphotransferase activity"/>
    <property type="evidence" value="ECO:0007669"/>
    <property type="project" value="TreeGrafter"/>
</dbReference>
<comment type="similarity">
    <text evidence="1 5">Belongs to the KptA/TPT1 family.</text>
</comment>
<dbReference type="Gene3D" id="1.10.10.970">
    <property type="entry name" value="RNA 2'-phosphotransferase, Tpt1/KptA family, N-terminal domain"/>
    <property type="match status" value="1"/>
</dbReference>
<evidence type="ECO:0000313" key="6">
    <source>
        <dbReference type="EMBL" id="TGE28596.1"/>
    </source>
</evidence>
<dbReference type="PANTHER" id="PTHR12684:SF2">
    <property type="entry name" value="TRNA 2'-PHOSPHOTRANSFERASE 1"/>
    <property type="match status" value="1"/>
</dbReference>
<dbReference type="PANTHER" id="PTHR12684">
    <property type="entry name" value="PUTATIVE PHOSPHOTRANSFERASE"/>
    <property type="match status" value="1"/>
</dbReference>
<proteinExistence type="inferred from homology"/>
<dbReference type="AlphaFoldDB" id="A0A4Z0QGI8"/>
<evidence type="ECO:0000256" key="5">
    <source>
        <dbReference type="HAMAP-Rule" id="MF_00299"/>
    </source>
</evidence>
<dbReference type="EC" id="2.7.1.-" evidence="5"/>
<dbReference type="EMBL" id="SRMB01000001">
    <property type="protein sequence ID" value="TGE28596.1"/>
    <property type="molecule type" value="Genomic_DNA"/>
</dbReference>
<dbReference type="RefSeq" id="WP_135392222.1">
    <property type="nucleotide sequence ID" value="NZ_SRMB01000001.1"/>
</dbReference>
<dbReference type="InterPro" id="IPR042080">
    <property type="entry name" value="RNA_2'-PTrans_N"/>
</dbReference>
<evidence type="ECO:0000256" key="1">
    <source>
        <dbReference type="ARBA" id="ARBA00009836"/>
    </source>
</evidence>
<gene>
    <name evidence="5" type="primary">kptA</name>
    <name evidence="6" type="ORF">E5K02_03780</name>
</gene>
<dbReference type="NCBIfam" id="NF002014">
    <property type="entry name" value="PRK00819.1-4"/>
    <property type="match status" value="1"/>
</dbReference>
<comment type="function">
    <text evidence="4 5">Removes the 2'-phosphate from RNA via an intermediate in which the phosphate is ADP-ribosylated by NAD followed by a presumed transesterification to release the RNA and generate ADP-ribose 1''-2''-cyclic phosphate (APPR&gt;P). May function as an ADP-ribosylase.</text>
</comment>
<organism evidence="6 7">
    <name type="scientific">Hymenobacter metallicola</name>
    <dbReference type="NCBI Taxonomy" id="2563114"/>
    <lineage>
        <taxon>Bacteria</taxon>
        <taxon>Pseudomonadati</taxon>
        <taxon>Bacteroidota</taxon>
        <taxon>Cytophagia</taxon>
        <taxon>Cytophagales</taxon>
        <taxon>Hymenobacteraceae</taxon>
        <taxon>Hymenobacter</taxon>
    </lineage>
</organism>
<dbReference type="InterPro" id="IPR002745">
    <property type="entry name" value="Ptrans_KptA/Tpt1"/>
</dbReference>
<protein>
    <recommendedName>
        <fullName evidence="5">Probable RNA 2'-phosphotransferase</fullName>
        <ecNumber evidence="5">2.7.1.-</ecNumber>
    </recommendedName>
</protein>
<dbReference type="Proteomes" id="UP000298471">
    <property type="component" value="Unassembled WGS sequence"/>
</dbReference>
<reference evidence="6 7" key="1">
    <citation type="submission" date="2019-04" db="EMBL/GenBank/DDBJ databases">
        <authorList>
            <person name="Feng G."/>
            <person name="Zhang J."/>
            <person name="Zhu H."/>
        </authorList>
    </citation>
    <scope>NUCLEOTIDE SEQUENCE [LARGE SCALE GENOMIC DNA]</scope>
    <source>
        <strain evidence="6 7">9PBR-1</strain>
    </source>
</reference>
<evidence type="ECO:0000256" key="2">
    <source>
        <dbReference type="ARBA" id="ARBA00022679"/>
    </source>
</evidence>
<name>A0A4Z0QGI8_9BACT</name>
<evidence type="ECO:0000313" key="7">
    <source>
        <dbReference type="Proteomes" id="UP000298471"/>
    </source>
</evidence>
<comment type="caution">
    <text evidence="6">The sequence shown here is derived from an EMBL/GenBank/DDBJ whole genome shotgun (WGS) entry which is preliminary data.</text>
</comment>
<dbReference type="GO" id="GO:0006388">
    <property type="term" value="P:tRNA splicing, via endonucleolytic cleavage and ligation"/>
    <property type="evidence" value="ECO:0007669"/>
    <property type="project" value="UniProtKB-UniRule"/>
</dbReference>
<dbReference type="InterPro" id="IPR022928">
    <property type="entry name" value="RNA_2'-PTrans_KptA"/>
</dbReference>
<dbReference type="SUPFAM" id="SSF56399">
    <property type="entry name" value="ADP-ribosylation"/>
    <property type="match status" value="1"/>
</dbReference>
<dbReference type="Gene3D" id="3.20.170.30">
    <property type="match status" value="1"/>
</dbReference>
<sequence length="181" mass="19986">MDKNQLTRLSKFLSLHLRHQPQDLGLTLAEGGWVQVEELLAGAARRGVSISRAELEQVVTGNDKQRFAFDETGTRIRAQQGHSVEVDLQLPPASPPAVLFHGTVAAALPGIHQQGLQKMQRHHVHLSAQEHTAQRVGQRRGQPILLAIDAAAMQQAGFVFYESGNGVWLTDQVPPQYLRQL</sequence>
<dbReference type="HAMAP" id="MF_00299">
    <property type="entry name" value="KptA"/>
    <property type="match status" value="1"/>
</dbReference>
<evidence type="ECO:0000256" key="4">
    <source>
        <dbReference type="ARBA" id="ARBA00025212"/>
    </source>
</evidence>
<keyword evidence="7" id="KW-1185">Reference proteome</keyword>